<dbReference type="GO" id="GO:0070530">
    <property type="term" value="F:K63-linked polyubiquitin modification-dependent protein binding"/>
    <property type="evidence" value="ECO:0007669"/>
    <property type="project" value="TreeGrafter"/>
</dbReference>
<dbReference type="Pfam" id="PF00569">
    <property type="entry name" value="ZZ"/>
    <property type="match status" value="1"/>
</dbReference>
<keyword evidence="3" id="KW-0862">Zinc</keyword>
<dbReference type="InterPro" id="IPR043145">
    <property type="entry name" value="Znf_ZZ_sf"/>
</dbReference>
<evidence type="ECO:0000256" key="3">
    <source>
        <dbReference type="ARBA" id="ARBA00022833"/>
    </source>
</evidence>
<evidence type="ECO:0000256" key="4">
    <source>
        <dbReference type="SAM" id="MobiDB-lite"/>
    </source>
</evidence>
<dbReference type="CDD" id="cd05992">
    <property type="entry name" value="PB1"/>
    <property type="match status" value="1"/>
</dbReference>
<name>A0A7S1BY67_9STRA</name>
<evidence type="ECO:0008006" key="8">
    <source>
        <dbReference type="Google" id="ProtNLM"/>
    </source>
</evidence>
<evidence type="ECO:0000259" key="6">
    <source>
        <dbReference type="Pfam" id="PF00569"/>
    </source>
</evidence>
<dbReference type="SUPFAM" id="SSF57850">
    <property type="entry name" value="RING/U-box"/>
    <property type="match status" value="1"/>
</dbReference>
<gene>
    <name evidence="7" type="ORF">CHYS00102_LOCUS27872</name>
</gene>
<evidence type="ECO:0000256" key="2">
    <source>
        <dbReference type="ARBA" id="ARBA00022771"/>
    </source>
</evidence>
<reference evidence="7" key="1">
    <citation type="submission" date="2021-01" db="EMBL/GenBank/DDBJ databases">
        <authorList>
            <person name="Corre E."/>
            <person name="Pelletier E."/>
            <person name="Niang G."/>
            <person name="Scheremetjew M."/>
            <person name="Finn R."/>
            <person name="Kale V."/>
            <person name="Holt S."/>
            <person name="Cochrane G."/>
            <person name="Meng A."/>
            <person name="Brown T."/>
            <person name="Cohen L."/>
        </authorList>
    </citation>
    <scope>NUCLEOTIDE SEQUENCE</scope>
    <source>
        <strain evidence="7">308</strain>
    </source>
</reference>
<sequence length="579" mass="65705">MNKGDQDVHDHIVVKLTINYDTVRHICVQRIKRDPGADSLDNVEFNKLKRISIGYLPGIYEMTDFNSFVNNEEMEESMVHSSDKKELKSAAIPYQDYDVTITYFDEDGDEITISSDIELTEALEKVRRLNGTLSTCYLYAYAAVSKNVKCPFDGHIFRSIRMIHLKRRAAQRARTDARKTHEVTEYDQDQKKNSLVKITAMFDSPLVHKLSSAVDATVEACGDAIKKTAPKAMSACKFFNLPKISRNGDFDPEFVHIRHTCDNCGVSPIIGFRYHAVDLVNFDVCQICKENYDIDETNSIIFRQAQRNSDRNFVPQSILEEMIFSEDEKHIAKAIEQSIVTLTEENVKRKNEVSQKEIAEVTNEMTSLLSNKNIDNNKEAKNKHHNIAGGLKDIDQARLKIGIACKKHLHICDQILASNNNPSDSEGDTFSESHFSHESQVSFGGRKSDEKNAEILMEKQTISIENRNYIACENILEEVSPSCEQYSKNIHVEQLQSSAVFRHAEDADYREHDSNIEGKNSTSSTMVLNEVAKEKNVDEDWDILEDREFPSDELACATRLMGSSLFKNDLGNSEQLAAD</sequence>
<evidence type="ECO:0000313" key="7">
    <source>
        <dbReference type="EMBL" id="CAD8900655.1"/>
    </source>
</evidence>
<feature type="domain" description="PB1" evidence="5">
    <location>
        <begin position="93"/>
        <end position="130"/>
    </location>
</feature>
<dbReference type="InterPro" id="IPR000270">
    <property type="entry name" value="PB1_dom"/>
</dbReference>
<dbReference type="Gene3D" id="3.10.20.90">
    <property type="entry name" value="Phosphatidylinositol 3-kinase Catalytic Subunit, Chain A, domain 1"/>
    <property type="match status" value="1"/>
</dbReference>
<dbReference type="SUPFAM" id="SSF54277">
    <property type="entry name" value="CAD &amp; PB1 domains"/>
    <property type="match status" value="1"/>
</dbReference>
<dbReference type="GO" id="GO:0008270">
    <property type="term" value="F:zinc ion binding"/>
    <property type="evidence" value="ECO:0007669"/>
    <property type="project" value="UniProtKB-KW"/>
</dbReference>
<dbReference type="GO" id="GO:0035973">
    <property type="term" value="P:aggrephagy"/>
    <property type="evidence" value="ECO:0007669"/>
    <property type="project" value="TreeGrafter"/>
</dbReference>
<feature type="compositionally biased region" description="Polar residues" evidence="4">
    <location>
        <begin position="422"/>
        <end position="442"/>
    </location>
</feature>
<dbReference type="InterPro" id="IPR000433">
    <property type="entry name" value="Znf_ZZ"/>
</dbReference>
<keyword evidence="1" id="KW-0479">Metal-binding</keyword>
<evidence type="ECO:0000259" key="5">
    <source>
        <dbReference type="Pfam" id="PF00564"/>
    </source>
</evidence>
<dbReference type="GO" id="GO:0044753">
    <property type="term" value="C:amphisome"/>
    <property type="evidence" value="ECO:0007669"/>
    <property type="project" value="TreeGrafter"/>
</dbReference>
<keyword evidence="2" id="KW-0863">Zinc-finger</keyword>
<dbReference type="GO" id="GO:0007032">
    <property type="term" value="P:endosome organization"/>
    <property type="evidence" value="ECO:0007669"/>
    <property type="project" value="TreeGrafter"/>
</dbReference>
<dbReference type="GO" id="GO:0000423">
    <property type="term" value="P:mitophagy"/>
    <property type="evidence" value="ECO:0007669"/>
    <property type="project" value="TreeGrafter"/>
</dbReference>
<dbReference type="EMBL" id="HBFR01038202">
    <property type="protein sequence ID" value="CAD8900655.1"/>
    <property type="molecule type" value="Transcribed_RNA"/>
</dbReference>
<accession>A0A7S1BY67</accession>
<proteinExistence type="predicted"/>
<feature type="region of interest" description="Disordered" evidence="4">
    <location>
        <begin position="422"/>
        <end position="446"/>
    </location>
</feature>
<dbReference type="Pfam" id="PF00564">
    <property type="entry name" value="PB1"/>
    <property type="match status" value="1"/>
</dbReference>
<dbReference type="PANTHER" id="PTHR15090">
    <property type="entry name" value="SEQUESTOSOME 1-RELATED"/>
    <property type="match status" value="1"/>
</dbReference>
<dbReference type="GO" id="GO:0005080">
    <property type="term" value="F:protein kinase C binding"/>
    <property type="evidence" value="ECO:0007669"/>
    <property type="project" value="TreeGrafter"/>
</dbReference>
<dbReference type="GO" id="GO:0016235">
    <property type="term" value="C:aggresome"/>
    <property type="evidence" value="ECO:0007669"/>
    <property type="project" value="TreeGrafter"/>
</dbReference>
<protein>
    <recommendedName>
        <fullName evidence="8">ZZ-type domain-containing protein</fullName>
    </recommendedName>
</protein>
<dbReference type="AlphaFoldDB" id="A0A7S1BY67"/>
<dbReference type="Gene3D" id="3.30.60.90">
    <property type="match status" value="1"/>
</dbReference>
<evidence type="ECO:0000256" key="1">
    <source>
        <dbReference type="ARBA" id="ARBA00022723"/>
    </source>
</evidence>
<organism evidence="7">
    <name type="scientific">Corethron hystrix</name>
    <dbReference type="NCBI Taxonomy" id="216773"/>
    <lineage>
        <taxon>Eukaryota</taxon>
        <taxon>Sar</taxon>
        <taxon>Stramenopiles</taxon>
        <taxon>Ochrophyta</taxon>
        <taxon>Bacillariophyta</taxon>
        <taxon>Coscinodiscophyceae</taxon>
        <taxon>Corethrophycidae</taxon>
        <taxon>Corethrales</taxon>
        <taxon>Corethraceae</taxon>
        <taxon>Corethron</taxon>
    </lineage>
</organism>
<dbReference type="InterPro" id="IPR052260">
    <property type="entry name" value="Autophagy_Rcpt_SigReg"/>
</dbReference>
<feature type="domain" description="ZZ-type" evidence="6">
    <location>
        <begin position="258"/>
        <end position="291"/>
    </location>
</feature>
<dbReference type="PANTHER" id="PTHR15090:SF0">
    <property type="entry name" value="SEQUESTOSOME-1"/>
    <property type="match status" value="1"/>
</dbReference>